<keyword evidence="1" id="KW-0812">Transmembrane</keyword>
<name>A0A9P6TCQ8_9BASI</name>
<keyword evidence="3" id="KW-1185">Reference proteome</keyword>
<dbReference type="EMBL" id="MU167269">
    <property type="protein sequence ID" value="KAG0145883.1"/>
    <property type="molecule type" value="Genomic_DNA"/>
</dbReference>
<keyword evidence="1" id="KW-0472">Membrane</keyword>
<protein>
    <submittedName>
        <fullName evidence="2">Uncharacterized protein</fullName>
    </submittedName>
</protein>
<feature type="transmembrane region" description="Helical" evidence="1">
    <location>
        <begin position="129"/>
        <end position="149"/>
    </location>
</feature>
<sequence>MSQSQSDKKMDKLIHQTLVLSQSCPEDKICKATKDDKIYTLFSEPPHLAPDDTDEGIGYLMNLELDIVCGVDKIDDHLFTGPNGIELMLKWIGQVHAHPTWKGDTNSNGPLRLKLEKVFKKLEGEYRSLVLFLFIFLFCLILVSFSATVHRCWCKGTQS</sequence>
<dbReference type="Proteomes" id="UP000886653">
    <property type="component" value="Unassembled WGS sequence"/>
</dbReference>
<gene>
    <name evidence="2" type="ORF">CROQUDRAFT_45163</name>
</gene>
<dbReference type="AlphaFoldDB" id="A0A9P6TCQ8"/>
<evidence type="ECO:0000313" key="3">
    <source>
        <dbReference type="Proteomes" id="UP000886653"/>
    </source>
</evidence>
<accession>A0A9P6TCQ8</accession>
<evidence type="ECO:0000256" key="1">
    <source>
        <dbReference type="SAM" id="Phobius"/>
    </source>
</evidence>
<proteinExistence type="predicted"/>
<keyword evidence="1" id="KW-1133">Transmembrane helix</keyword>
<evidence type="ECO:0000313" key="2">
    <source>
        <dbReference type="EMBL" id="KAG0145883.1"/>
    </source>
</evidence>
<organism evidence="2 3">
    <name type="scientific">Cronartium quercuum f. sp. fusiforme G11</name>
    <dbReference type="NCBI Taxonomy" id="708437"/>
    <lineage>
        <taxon>Eukaryota</taxon>
        <taxon>Fungi</taxon>
        <taxon>Dikarya</taxon>
        <taxon>Basidiomycota</taxon>
        <taxon>Pucciniomycotina</taxon>
        <taxon>Pucciniomycetes</taxon>
        <taxon>Pucciniales</taxon>
        <taxon>Coleosporiaceae</taxon>
        <taxon>Cronartium</taxon>
    </lineage>
</organism>
<reference evidence="2" key="1">
    <citation type="submission" date="2013-11" db="EMBL/GenBank/DDBJ databases">
        <title>Genome sequence of the fusiform rust pathogen reveals effectors for host alternation and coevolution with pine.</title>
        <authorList>
            <consortium name="DOE Joint Genome Institute"/>
            <person name="Smith K."/>
            <person name="Pendleton A."/>
            <person name="Kubisiak T."/>
            <person name="Anderson C."/>
            <person name="Salamov A."/>
            <person name="Aerts A."/>
            <person name="Riley R."/>
            <person name="Clum A."/>
            <person name="Lindquist E."/>
            <person name="Ence D."/>
            <person name="Campbell M."/>
            <person name="Kronenberg Z."/>
            <person name="Feau N."/>
            <person name="Dhillon B."/>
            <person name="Hamelin R."/>
            <person name="Burleigh J."/>
            <person name="Smith J."/>
            <person name="Yandell M."/>
            <person name="Nelson C."/>
            <person name="Grigoriev I."/>
            <person name="Davis J."/>
        </authorList>
    </citation>
    <scope>NUCLEOTIDE SEQUENCE</scope>
    <source>
        <strain evidence="2">G11</strain>
    </source>
</reference>
<comment type="caution">
    <text evidence="2">The sequence shown here is derived from an EMBL/GenBank/DDBJ whole genome shotgun (WGS) entry which is preliminary data.</text>
</comment>